<proteinExistence type="predicted"/>
<evidence type="ECO:0000313" key="1">
    <source>
        <dbReference type="EMBL" id="KOY80308.1"/>
    </source>
</evidence>
<name>A0A0M9DFA8_9BACI</name>
<reference evidence="1 2" key="1">
    <citation type="submission" date="2015-07" db="EMBL/GenBank/DDBJ databases">
        <title>Genome sequencing project for genomic taxonomy and phylogenomics of Bacillus-like bacteria.</title>
        <authorList>
            <person name="Liu B."/>
            <person name="Wang J."/>
            <person name="Zhu Y."/>
            <person name="Liu G."/>
            <person name="Chen Q."/>
            <person name="Chen Z."/>
            <person name="Che J."/>
            <person name="Ge C."/>
            <person name="Shi H."/>
            <person name="Pan Z."/>
            <person name="Liu X."/>
        </authorList>
    </citation>
    <scope>NUCLEOTIDE SEQUENCE [LARGE SCALE GENOMIC DNA]</scope>
    <source>
        <strain evidence="1 2">DSM 54</strain>
    </source>
</reference>
<dbReference type="PATRIC" id="fig|33935.3.peg.4423"/>
<dbReference type="AlphaFoldDB" id="A0A0M9DFA8"/>
<sequence>MNHFTICASKNDTHDIEEGILDTLAQGFVVEKNDSSYLLKSKGLFKRHQGAIHVIADNTDPDYFAKNMPGMMSFYHNIPFEDEQLKELVMIQISVFNTVIAVEMDKEITDEQMQLLIKLLSSIGGVGFLPDGTLLDQQGLVIVYPNGESGPSNFRPHACTKMINVQEATSAQGEARKNNTIAFLVEKGIPYVASLPQLPSVEDCAFKRQEDIAKRAVALLIAIQFACDVAQSGNIEDSREFFLNMLHKYNVQQFLTDNEKSFLQAQYPDAQYPDAQEAVSIAWQYEAYWTLIWALGFVETLEFPDDVCDCDYAIQVVSSCETFEQFYAQIAMRSKEEILDEADKIYRLHWACVNSRINGQAAPLALNESVVMERRRALFWMIGYRNEQWDTMSMDT</sequence>
<dbReference type="STRING" id="33935.ADM90_20910"/>
<dbReference type="OrthoDB" id="4399984at2"/>
<keyword evidence="2" id="KW-1185">Reference proteome</keyword>
<accession>A0A0M9DFA8</accession>
<dbReference type="InterPro" id="IPR025368">
    <property type="entry name" value="DUF4272"/>
</dbReference>
<comment type="caution">
    <text evidence="1">The sequence shown here is derived from an EMBL/GenBank/DDBJ whole genome shotgun (WGS) entry which is preliminary data.</text>
</comment>
<protein>
    <recommendedName>
        <fullName evidence="3">DUF4272 domain-containing protein</fullName>
    </recommendedName>
</protein>
<dbReference type="Pfam" id="PF14094">
    <property type="entry name" value="DUF4272"/>
    <property type="match status" value="1"/>
</dbReference>
<gene>
    <name evidence="1" type="ORF">ADM90_20910</name>
</gene>
<evidence type="ECO:0008006" key="3">
    <source>
        <dbReference type="Google" id="ProtNLM"/>
    </source>
</evidence>
<dbReference type="EMBL" id="LGCI01000011">
    <property type="protein sequence ID" value="KOY80308.1"/>
    <property type="molecule type" value="Genomic_DNA"/>
</dbReference>
<organism evidence="1 2">
    <name type="scientific">Lysinibacillus macroides</name>
    <dbReference type="NCBI Taxonomy" id="33935"/>
    <lineage>
        <taxon>Bacteria</taxon>
        <taxon>Bacillati</taxon>
        <taxon>Bacillota</taxon>
        <taxon>Bacilli</taxon>
        <taxon>Bacillales</taxon>
        <taxon>Bacillaceae</taxon>
        <taxon>Lysinibacillus</taxon>
    </lineage>
</organism>
<dbReference type="RefSeq" id="WP_053996811.1">
    <property type="nucleotide sequence ID" value="NZ_CP065643.1"/>
</dbReference>
<evidence type="ECO:0000313" key="2">
    <source>
        <dbReference type="Proteomes" id="UP000037977"/>
    </source>
</evidence>
<dbReference type="Proteomes" id="UP000037977">
    <property type="component" value="Unassembled WGS sequence"/>
</dbReference>